<name>A0A426TTS4_9CHLR</name>
<dbReference type="Pfam" id="PF04368">
    <property type="entry name" value="DUF507"/>
    <property type="match status" value="1"/>
</dbReference>
<evidence type="ECO:0000313" key="2">
    <source>
        <dbReference type="Proteomes" id="UP000280307"/>
    </source>
</evidence>
<protein>
    <submittedName>
        <fullName evidence="1">DUF507 family protein</fullName>
    </submittedName>
</protein>
<dbReference type="Proteomes" id="UP000280307">
    <property type="component" value="Unassembled WGS sequence"/>
</dbReference>
<sequence length="99" mass="11536">MRLSEDKVRRIAERLHDELAQQSLLEYQEPRGTKAGAGRAARVKVIFDFIVADLQHEEAIDAEVEQVLTTYSREIKGTERDILFRKHKEEIARKRGYVL</sequence>
<accession>A0A426TTS4</accession>
<proteinExistence type="predicted"/>
<dbReference type="AlphaFoldDB" id="A0A426TTS4"/>
<evidence type="ECO:0000313" key="1">
    <source>
        <dbReference type="EMBL" id="RRR68315.1"/>
    </source>
</evidence>
<comment type="caution">
    <text evidence="1">The sequence shown here is derived from an EMBL/GenBank/DDBJ whole genome shotgun (WGS) entry which is preliminary data.</text>
</comment>
<dbReference type="EMBL" id="RSAS01000733">
    <property type="protein sequence ID" value="RRR68315.1"/>
    <property type="molecule type" value="Genomic_DNA"/>
</dbReference>
<reference evidence="1 2" key="1">
    <citation type="submission" date="2018-12" db="EMBL/GenBank/DDBJ databases">
        <title>Genome Sequence of Candidatus Viridilinea halotolerans isolated from saline sulfide-rich spring.</title>
        <authorList>
            <person name="Grouzdev D.S."/>
            <person name="Burganskaya E.I."/>
            <person name="Krutkina M.S."/>
            <person name="Sukhacheva M.V."/>
            <person name="Gorlenko V.M."/>
        </authorList>
    </citation>
    <scope>NUCLEOTIDE SEQUENCE [LARGE SCALE GENOMIC DNA]</scope>
    <source>
        <strain evidence="1">Chok-6</strain>
    </source>
</reference>
<organism evidence="1 2">
    <name type="scientific">Candidatus Viridilinea halotolerans</name>
    <dbReference type="NCBI Taxonomy" id="2491704"/>
    <lineage>
        <taxon>Bacteria</taxon>
        <taxon>Bacillati</taxon>
        <taxon>Chloroflexota</taxon>
        <taxon>Chloroflexia</taxon>
        <taxon>Chloroflexales</taxon>
        <taxon>Chloroflexineae</taxon>
        <taxon>Oscillochloridaceae</taxon>
        <taxon>Candidatus Viridilinea</taxon>
    </lineage>
</organism>
<dbReference type="InterPro" id="IPR007463">
    <property type="entry name" value="DUF507"/>
</dbReference>
<gene>
    <name evidence="1" type="ORF">EI684_17770</name>
</gene>